<feature type="compositionally biased region" description="Polar residues" evidence="1">
    <location>
        <begin position="10"/>
        <end position="21"/>
    </location>
</feature>
<reference evidence="2 3" key="2">
    <citation type="submission" date="2018-11" db="EMBL/GenBank/DDBJ databases">
        <authorList>
            <consortium name="Pathogen Informatics"/>
        </authorList>
    </citation>
    <scope>NUCLEOTIDE SEQUENCE [LARGE SCALE GENOMIC DNA]</scope>
</reference>
<dbReference type="WBParaSite" id="TCLT_0000952201-mRNA-1">
    <property type="protein sequence ID" value="TCLT_0000952201-mRNA-1"/>
    <property type="gene ID" value="TCLT_0000952201"/>
</dbReference>
<evidence type="ECO:0000313" key="4">
    <source>
        <dbReference type="WBParaSite" id="TCLT_0000952201-mRNA-1"/>
    </source>
</evidence>
<evidence type="ECO:0000313" key="2">
    <source>
        <dbReference type="EMBL" id="VDN07145.1"/>
    </source>
</evidence>
<name>A0A0N5D8T0_THECL</name>
<reference evidence="4" key="1">
    <citation type="submission" date="2017-02" db="UniProtKB">
        <authorList>
            <consortium name="WormBaseParasite"/>
        </authorList>
    </citation>
    <scope>IDENTIFICATION</scope>
</reference>
<protein>
    <submittedName>
        <fullName evidence="2 4">Uncharacterized protein</fullName>
    </submittedName>
</protein>
<gene>
    <name evidence="2" type="ORF">TCLT_LOCUS9511</name>
</gene>
<feature type="region of interest" description="Disordered" evidence="1">
    <location>
        <begin position="1"/>
        <end position="21"/>
    </location>
</feature>
<organism evidence="4">
    <name type="scientific">Thelazia callipaeda</name>
    <name type="common">Oriental eyeworm</name>
    <name type="synonym">Parasitic nematode</name>
    <dbReference type="NCBI Taxonomy" id="103827"/>
    <lineage>
        <taxon>Eukaryota</taxon>
        <taxon>Metazoa</taxon>
        <taxon>Ecdysozoa</taxon>
        <taxon>Nematoda</taxon>
        <taxon>Chromadorea</taxon>
        <taxon>Rhabditida</taxon>
        <taxon>Spirurina</taxon>
        <taxon>Spiruromorpha</taxon>
        <taxon>Thelazioidea</taxon>
        <taxon>Thelaziidae</taxon>
        <taxon>Thelazia</taxon>
    </lineage>
</organism>
<evidence type="ECO:0000313" key="3">
    <source>
        <dbReference type="Proteomes" id="UP000276776"/>
    </source>
</evidence>
<proteinExistence type="predicted"/>
<evidence type="ECO:0000256" key="1">
    <source>
        <dbReference type="SAM" id="MobiDB-lite"/>
    </source>
</evidence>
<keyword evidence="3" id="KW-1185">Reference proteome</keyword>
<dbReference type="Proteomes" id="UP000276776">
    <property type="component" value="Unassembled WGS sequence"/>
</dbReference>
<accession>A0A0N5D8T0</accession>
<dbReference type="STRING" id="103827.A0A0N5D8T0"/>
<dbReference type="EMBL" id="UYYF01004813">
    <property type="protein sequence ID" value="VDN07145.1"/>
    <property type="molecule type" value="Genomic_DNA"/>
</dbReference>
<dbReference type="OrthoDB" id="5790186at2759"/>
<dbReference type="AlphaFoldDB" id="A0A0N5D8T0"/>
<sequence length="110" mass="11907">MRVSALGERSPQSSSDSNDVGQISMNLMRVNGVIAPFKSLLTSSTNFGSPLVSALRTSGRSASSLQLARINSPKKLQATGQPHTVENNFCKNTSRFQVEVPIFNLTGKYF</sequence>